<dbReference type="Proteomes" id="UP000276349">
    <property type="component" value="Unassembled WGS sequence"/>
</dbReference>
<dbReference type="RefSeq" id="WP_126293949.1">
    <property type="nucleotide sequence ID" value="NZ_RXNR01000018.1"/>
</dbReference>
<evidence type="ECO:0000256" key="2">
    <source>
        <dbReference type="ARBA" id="ARBA00022741"/>
    </source>
</evidence>
<dbReference type="InterPro" id="IPR027417">
    <property type="entry name" value="P-loop_NTPase"/>
</dbReference>
<dbReference type="PANTHER" id="PTHR42794">
    <property type="entry name" value="HEMIN IMPORT ATP-BINDING PROTEIN HMUV"/>
    <property type="match status" value="1"/>
</dbReference>
<dbReference type="EMBL" id="RXNR01000018">
    <property type="protein sequence ID" value="RTQ93588.1"/>
    <property type="molecule type" value="Genomic_DNA"/>
</dbReference>
<dbReference type="OrthoDB" id="9787851at2"/>
<evidence type="ECO:0000313" key="6">
    <source>
        <dbReference type="Proteomes" id="UP000276349"/>
    </source>
</evidence>
<evidence type="ECO:0000256" key="3">
    <source>
        <dbReference type="ARBA" id="ARBA00022840"/>
    </source>
</evidence>
<comment type="caution">
    <text evidence="5">The sequence shown here is derived from an EMBL/GenBank/DDBJ whole genome shotgun (WGS) entry which is preliminary data.</text>
</comment>
<dbReference type="PROSITE" id="PS50893">
    <property type="entry name" value="ABC_TRANSPORTER_2"/>
    <property type="match status" value="1"/>
</dbReference>
<dbReference type="Pfam" id="PF00005">
    <property type="entry name" value="ABC_tran"/>
    <property type="match status" value="1"/>
</dbReference>
<feature type="domain" description="ABC transporter" evidence="4">
    <location>
        <begin position="6"/>
        <end position="238"/>
    </location>
</feature>
<dbReference type="CDD" id="cd03214">
    <property type="entry name" value="ABC_Iron-Siderophores_B12_Hemin"/>
    <property type="match status" value="1"/>
</dbReference>
<keyword evidence="1" id="KW-0813">Transport</keyword>
<dbReference type="PROSITE" id="PS00211">
    <property type="entry name" value="ABC_TRANSPORTER_1"/>
    <property type="match status" value="1"/>
</dbReference>
<sequence length="268" mass="30463">MTKYLYKISSLNYSLQEKQILNNIQLVLPEGKFIGLIGPNGSGKSTLLKLLYRYIKPQNGQVWLREKDVWEIGEKQFAKEVAVVTQESSVAFDFTVKELVFMGRTPHKKLLKRDSKSDEEIVEDAMKKADVLHLANRNYSSLSGGEKKRVIVARALAQQTDVLILDEPTNHLDIEHQFALLDLLSECSMTVIMAIHDLNLAATYCDKLLLLQKGKLCAFGSPEEVLTVEQLKHVFNVDVEIMTNPFTNKPYLQFVSKKYKEKGKVNES</sequence>
<dbReference type="PANTHER" id="PTHR42794:SF2">
    <property type="entry name" value="ABC TRANSPORTER ATP-BINDING PROTEIN"/>
    <property type="match status" value="1"/>
</dbReference>
<dbReference type="FunFam" id="3.40.50.300:FF:000134">
    <property type="entry name" value="Iron-enterobactin ABC transporter ATP-binding protein"/>
    <property type="match status" value="1"/>
</dbReference>
<dbReference type="SUPFAM" id="SSF52540">
    <property type="entry name" value="P-loop containing nucleoside triphosphate hydrolases"/>
    <property type="match status" value="1"/>
</dbReference>
<gene>
    <name evidence="5" type="ORF">EKG35_08125</name>
</gene>
<dbReference type="GO" id="GO:0016887">
    <property type="term" value="F:ATP hydrolysis activity"/>
    <property type="evidence" value="ECO:0007669"/>
    <property type="project" value="InterPro"/>
</dbReference>
<dbReference type="Gene3D" id="3.40.50.300">
    <property type="entry name" value="P-loop containing nucleotide triphosphate hydrolases"/>
    <property type="match status" value="1"/>
</dbReference>
<reference evidence="5 6" key="1">
    <citation type="submission" date="2018-12" db="EMBL/GenBank/DDBJ databases">
        <authorList>
            <person name="Yu L."/>
        </authorList>
    </citation>
    <scope>NUCLEOTIDE SEQUENCE [LARGE SCALE GENOMIC DNA]</scope>
    <source>
        <strain evidence="5 6">S5H2222</strain>
    </source>
</reference>
<evidence type="ECO:0000256" key="1">
    <source>
        <dbReference type="ARBA" id="ARBA00022448"/>
    </source>
</evidence>
<dbReference type="InterPro" id="IPR003439">
    <property type="entry name" value="ABC_transporter-like_ATP-bd"/>
</dbReference>
<evidence type="ECO:0000259" key="4">
    <source>
        <dbReference type="PROSITE" id="PS50893"/>
    </source>
</evidence>
<dbReference type="AlphaFoldDB" id="A0A3S0KJZ4"/>
<keyword evidence="2" id="KW-0547">Nucleotide-binding</keyword>
<keyword evidence="6" id="KW-1185">Reference proteome</keyword>
<name>A0A3S0KJZ4_9BACI</name>
<dbReference type="NCBIfam" id="NF010068">
    <property type="entry name" value="PRK13548.1"/>
    <property type="match status" value="1"/>
</dbReference>
<organism evidence="5 6">
    <name type="scientific">Lysinibacillus telephonicus</name>
    <dbReference type="NCBI Taxonomy" id="1714840"/>
    <lineage>
        <taxon>Bacteria</taxon>
        <taxon>Bacillati</taxon>
        <taxon>Bacillota</taxon>
        <taxon>Bacilli</taxon>
        <taxon>Bacillales</taxon>
        <taxon>Bacillaceae</taxon>
        <taxon>Lysinibacillus</taxon>
    </lineage>
</organism>
<keyword evidence="3 5" id="KW-0067">ATP-binding</keyword>
<dbReference type="GO" id="GO:0005524">
    <property type="term" value="F:ATP binding"/>
    <property type="evidence" value="ECO:0007669"/>
    <property type="project" value="UniProtKB-KW"/>
</dbReference>
<proteinExistence type="predicted"/>
<dbReference type="InterPro" id="IPR017871">
    <property type="entry name" value="ABC_transporter-like_CS"/>
</dbReference>
<protein>
    <submittedName>
        <fullName evidence="5">Heme ABC transporter ATP-binding protein</fullName>
    </submittedName>
</protein>
<evidence type="ECO:0000313" key="5">
    <source>
        <dbReference type="EMBL" id="RTQ93588.1"/>
    </source>
</evidence>
<dbReference type="SMART" id="SM00382">
    <property type="entry name" value="AAA"/>
    <property type="match status" value="1"/>
</dbReference>
<dbReference type="InterPro" id="IPR003593">
    <property type="entry name" value="AAA+_ATPase"/>
</dbReference>
<accession>A0A3S0KJZ4</accession>